<dbReference type="InterPro" id="IPR001867">
    <property type="entry name" value="OmpR/PhoB-type_DNA-bd"/>
</dbReference>
<dbReference type="Gene3D" id="1.10.10.10">
    <property type="entry name" value="Winged helix-like DNA-binding domain superfamily/Winged helix DNA-binding domain"/>
    <property type="match status" value="1"/>
</dbReference>
<evidence type="ECO:0000256" key="2">
    <source>
        <dbReference type="ARBA" id="ARBA00022553"/>
    </source>
</evidence>
<dbReference type="AlphaFoldDB" id="A0A1H3TUL1"/>
<proteinExistence type="predicted"/>
<evidence type="ECO:0000256" key="4">
    <source>
        <dbReference type="ARBA" id="ARBA00023015"/>
    </source>
</evidence>
<keyword evidence="4" id="KW-0805">Transcription regulation</keyword>
<dbReference type="OrthoDB" id="9790442at2"/>
<dbReference type="PANTHER" id="PTHR48111:SF10">
    <property type="entry name" value="STAGE 0 SPORULATION PROTEIN A HOMOLOG"/>
    <property type="match status" value="1"/>
</dbReference>
<keyword evidence="5 8" id="KW-0238">DNA-binding</keyword>
<reference evidence="12" key="1">
    <citation type="submission" date="2016-10" db="EMBL/GenBank/DDBJ databases">
        <authorList>
            <person name="Varghese N."/>
            <person name="Submissions S."/>
        </authorList>
    </citation>
    <scope>NUCLEOTIDE SEQUENCE [LARGE SCALE GENOMIC DNA]</scope>
    <source>
        <strain evidence="12">SP</strain>
    </source>
</reference>
<dbReference type="Pfam" id="PF00072">
    <property type="entry name" value="Response_reg"/>
    <property type="match status" value="1"/>
</dbReference>
<keyword evidence="12" id="KW-1185">Reference proteome</keyword>
<dbReference type="GO" id="GO:0032993">
    <property type="term" value="C:protein-DNA complex"/>
    <property type="evidence" value="ECO:0007669"/>
    <property type="project" value="TreeGrafter"/>
</dbReference>
<feature type="domain" description="Response regulatory" evidence="9">
    <location>
        <begin position="3"/>
        <end position="116"/>
    </location>
</feature>
<keyword evidence="6" id="KW-0804">Transcription</keyword>
<dbReference type="Pfam" id="PF00486">
    <property type="entry name" value="Trans_reg_C"/>
    <property type="match status" value="1"/>
</dbReference>
<evidence type="ECO:0000256" key="6">
    <source>
        <dbReference type="ARBA" id="ARBA00023163"/>
    </source>
</evidence>
<organism evidence="11 12">
    <name type="scientific">Evansella caseinilytica</name>
    <dbReference type="NCBI Taxonomy" id="1503961"/>
    <lineage>
        <taxon>Bacteria</taxon>
        <taxon>Bacillati</taxon>
        <taxon>Bacillota</taxon>
        <taxon>Bacilli</taxon>
        <taxon>Bacillales</taxon>
        <taxon>Bacillaceae</taxon>
        <taxon>Evansella</taxon>
    </lineage>
</organism>
<comment type="subcellular location">
    <subcellularLocation>
        <location evidence="1">Cytoplasm</location>
    </subcellularLocation>
</comment>
<accession>A0A1H3TUL1</accession>
<dbReference type="InterPro" id="IPR016032">
    <property type="entry name" value="Sig_transdc_resp-reg_C-effctor"/>
</dbReference>
<dbReference type="SUPFAM" id="SSF52172">
    <property type="entry name" value="CheY-like"/>
    <property type="match status" value="1"/>
</dbReference>
<dbReference type="PROSITE" id="PS50110">
    <property type="entry name" value="RESPONSE_REGULATORY"/>
    <property type="match status" value="1"/>
</dbReference>
<dbReference type="InterPro" id="IPR011006">
    <property type="entry name" value="CheY-like_superfamily"/>
</dbReference>
<dbReference type="PROSITE" id="PS51755">
    <property type="entry name" value="OMPR_PHOB"/>
    <property type="match status" value="1"/>
</dbReference>
<dbReference type="Proteomes" id="UP000198935">
    <property type="component" value="Unassembled WGS sequence"/>
</dbReference>
<dbReference type="FunFam" id="3.40.50.2300:FF:000001">
    <property type="entry name" value="DNA-binding response regulator PhoB"/>
    <property type="match status" value="1"/>
</dbReference>
<evidence type="ECO:0000256" key="5">
    <source>
        <dbReference type="ARBA" id="ARBA00023125"/>
    </source>
</evidence>
<keyword evidence="2 7" id="KW-0597">Phosphoprotein</keyword>
<name>A0A1H3TUL1_9BACI</name>
<dbReference type="GO" id="GO:0000976">
    <property type="term" value="F:transcription cis-regulatory region binding"/>
    <property type="evidence" value="ECO:0007669"/>
    <property type="project" value="TreeGrafter"/>
</dbReference>
<evidence type="ECO:0000259" key="10">
    <source>
        <dbReference type="PROSITE" id="PS51755"/>
    </source>
</evidence>
<dbReference type="SUPFAM" id="SSF46894">
    <property type="entry name" value="C-terminal effector domain of the bipartite response regulators"/>
    <property type="match status" value="1"/>
</dbReference>
<dbReference type="GO" id="GO:0006355">
    <property type="term" value="P:regulation of DNA-templated transcription"/>
    <property type="evidence" value="ECO:0007669"/>
    <property type="project" value="InterPro"/>
</dbReference>
<dbReference type="InterPro" id="IPR036388">
    <property type="entry name" value="WH-like_DNA-bd_sf"/>
</dbReference>
<gene>
    <name evidence="11" type="ORF">SAMN05421736_11667</name>
</gene>
<dbReference type="EMBL" id="FNPI01000016">
    <property type="protein sequence ID" value="SDZ53923.1"/>
    <property type="molecule type" value="Genomic_DNA"/>
</dbReference>
<feature type="domain" description="OmpR/PhoB-type" evidence="10">
    <location>
        <begin position="134"/>
        <end position="232"/>
    </location>
</feature>
<dbReference type="PANTHER" id="PTHR48111">
    <property type="entry name" value="REGULATOR OF RPOS"/>
    <property type="match status" value="1"/>
</dbReference>
<evidence type="ECO:0000256" key="7">
    <source>
        <dbReference type="PROSITE-ProRule" id="PRU00169"/>
    </source>
</evidence>
<dbReference type="FunFam" id="1.10.10.10:FF:000018">
    <property type="entry name" value="DNA-binding response regulator ResD"/>
    <property type="match status" value="1"/>
</dbReference>
<evidence type="ECO:0000256" key="3">
    <source>
        <dbReference type="ARBA" id="ARBA00023012"/>
    </source>
</evidence>
<dbReference type="GO" id="GO:0000156">
    <property type="term" value="F:phosphorelay response regulator activity"/>
    <property type="evidence" value="ECO:0007669"/>
    <property type="project" value="TreeGrafter"/>
</dbReference>
<dbReference type="GO" id="GO:0005829">
    <property type="term" value="C:cytosol"/>
    <property type="evidence" value="ECO:0007669"/>
    <property type="project" value="TreeGrafter"/>
</dbReference>
<dbReference type="CDD" id="cd17574">
    <property type="entry name" value="REC_OmpR"/>
    <property type="match status" value="1"/>
</dbReference>
<dbReference type="SMART" id="SM00862">
    <property type="entry name" value="Trans_reg_C"/>
    <property type="match status" value="1"/>
</dbReference>
<dbReference type="Gene3D" id="3.40.50.2300">
    <property type="match status" value="1"/>
</dbReference>
<evidence type="ECO:0000313" key="12">
    <source>
        <dbReference type="Proteomes" id="UP000198935"/>
    </source>
</evidence>
<dbReference type="InterPro" id="IPR001789">
    <property type="entry name" value="Sig_transdc_resp-reg_receiver"/>
</dbReference>
<feature type="modified residue" description="4-aspartylphosphate" evidence="7">
    <location>
        <position position="52"/>
    </location>
</feature>
<keyword evidence="3" id="KW-0902">Two-component regulatory system</keyword>
<protein>
    <submittedName>
        <fullName evidence="11">DNA-binding response regulator, OmpR family, contains REC and winged-helix (WHTH) domain</fullName>
    </submittedName>
</protein>
<dbReference type="STRING" id="1503961.SAMN05421736_11667"/>
<sequence length="232" mass="26787">MRHILVVDDEKEIGDLIAIYLQNDGLDIFRAYNGQEALEVFEREQIDLMVLDIMMPGIDGIEVCKKIREKHNIPILMLSAKAEDMDKIIGLMTGADDYMIKPFNPLELLARVKSLIRRSFHYSAEPAKAQSQQEETIKINSLEINKTYHTVHHNGHEIPLTSKEFDILFLLVNNRGRVFSAEEIFELVWKESYLASNNTVMVHISNLRDKLEKELGYKLIKTIWGVGYKIEV</sequence>
<dbReference type="InterPro" id="IPR039420">
    <property type="entry name" value="WalR-like"/>
</dbReference>
<evidence type="ECO:0000256" key="1">
    <source>
        <dbReference type="ARBA" id="ARBA00004496"/>
    </source>
</evidence>
<dbReference type="SMART" id="SM00448">
    <property type="entry name" value="REC"/>
    <property type="match status" value="1"/>
</dbReference>
<dbReference type="CDD" id="cd00383">
    <property type="entry name" value="trans_reg_C"/>
    <property type="match status" value="1"/>
</dbReference>
<dbReference type="Gene3D" id="6.10.250.690">
    <property type="match status" value="1"/>
</dbReference>
<evidence type="ECO:0000313" key="11">
    <source>
        <dbReference type="EMBL" id="SDZ53923.1"/>
    </source>
</evidence>
<evidence type="ECO:0000256" key="8">
    <source>
        <dbReference type="PROSITE-ProRule" id="PRU01091"/>
    </source>
</evidence>
<feature type="DNA-binding region" description="OmpR/PhoB-type" evidence="8">
    <location>
        <begin position="134"/>
        <end position="232"/>
    </location>
</feature>
<evidence type="ECO:0000259" key="9">
    <source>
        <dbReference type="PROSITE" id="PS50110"/>
    </source>
</evidence>